<feature type="binding site" evidence="9">
    <location>
        <position position="90"/>
    </location>
    <ligand>
        <name>Mg(2+)</name>
        <dbReference type="ChEBI" id="CHEBI:18420"/>
    </ligand>
</feature>
<dbReference type="InterPro" id="IPR016188">
    <property type="entry name" value="PurM-like_N"/>
</dbReference>
<evidence type="ECO:0000256" key="3">
    <source>
        <dbReference type="ARBA" id="ARBA00022723"/>
    </source>
</evidence>
<dbReference type="InterPro" id="IPR004536">
    <property type="entry name" value="SPS/SelD"/>
</dbReference>
<keyword evidence="7 9" id="KW-0460">Magnesium</keyword>
<keyword evidence="3 9" id="KW-0479">Metal-binding</keyword>
<comment type="function">
    <text evidence="9">Synthesizes selenophosphate from selenide and ATP.</text>
</comment>
<comment type="cofactor">
    <cofactor evidence="9">
        <name>Mg(2+)</name>
        <dbReference type="ChEBI" id="CHEBI:18420"/>
    </cofactor>
    <text evidence="9">Binds 1 Mg(2+) ion per monomer.</text>
</comment>
<evidence type="ECO:0000256" key="1">
    <source>
        <dbReference type="ARBA" id="ARBA00008026"/>
    </source>
</evidence>
<keyword evidence="4 9" id="KW-0547">Nucleotide-binding</keyword>
<protein>
    <recommendedName>
        <fullName evidence="9">Selenide, water dikinase</fullName>
        <ecNumber evidence="9">2.7.9.3</ecNumber>
    </recommendedName>
    <alternativeName>
        <fullName evidence="9">Selenium donor protein</fullName>
    </alternativeName>
    <alternativeName>
        <fullName evidence="9">Selenophosphate synthase</fullName>
    </alternativeName>
</protein>
<keyword evidence="2 9" id="KW-0808">Transferase</keyword>
<dbReference type="Gene3D" id="3.30.1330.10">
    <property type="entry name" value="PurM-like, N-terminal domain"/>
    <property type="match status" value="1"/>
</dbReference>
<dbReference type="HAMAP" id="MF_00625">
    <property type="entry name" value="SelD"/>
    <property type="match status" value="1"/>
</dbReference>
<dbReference type="InterPro" id="IPR036676">
    <property type="entry name" value="PurM-like_C_sf"/>
</dbReference>
<feature type="domain" description="PurM-like C-terminal" evidence="11">
    <location>
        <begin position="167"/>
        <end position="342"/>
    </location>
</feature>
<dbReference type="InterPro" id="IPR036921">
    <property type="entry name" value="PurM-like_N_sf"/>
</dbReference>
<organism evidence="12">
    <name type="scientific">uncultured Solirubrobacterales bacterium</name>
    <dbReference type="NCBI Taxonomy" id="768556"/>
    <lineage>
        <taxon>Bacteria</taxon>
        <taxon>Bacillati</taxon>
        <taxon>Actinomycetota</taxon>
        <taxon>Thermoleophilia</taxon>
        <taxon>Solirubrobacterales</taxon>
        <taxon>environmental samples</taxon>
    </lineage>
</organism>
<evidence type="ECO:0000259" key="11">
    <source>
        <dbReference type="Pfam" id="PF02769"/>
    </source>
</evidence>
<feature type="site" description="Important for catalytic activity" evidence="9">
    <location>
        <position position="21"/>
    </location>
</feature>
<evidence type="ECO:0000313" key="12">
    <source>
        <dbReference type="EMBL" id="CAA9511622.1"/>
    </source>
</evidence>
<feature type="binding site" description="in other chain" evidence="9">
    <location>
        <position position="90"/>
    </location>
    <ligand>
        <name>ATP</name>
        <dbReference type="ChEBI" id="CHEBI:30616"/>
        <note>ligand shared between dimeric partners</note>
    </ligand>
</feature>
<evidence type="ECO:0000256" key="4">
    <source>
        <dbReference type="ARBA" id="ARBA00022741"/>
    </source>
</evidence>
<gene>
    <name evidence="9" type="primary">selD</name>
    <name evidence="12" type="ORF">AVDCRST_MAG45-1946</name>
</gene>
<dbReference type="SUPFAM" id="SSF55326">
    <property type="entry name" value="PurM N-terminal domain-like"/>
    <property type="match status" value="1"/>
</dbReference>
<feature type="active site" evidence="9">
    <location>
        <position position="18"/>
    </location>
</feature>
<feature type="binding site" evidence="9">
    <location>
        <begin position="137"/>
        <end position="139"/>
    </location>
    <ligand>
        <name>ATP</name>
        <dbReference type="ChEBI" id="CHEBI:30616"/>
        <note>ligand shared between dimeric partners</note>
    </ligand>
</feature>
<dbReference type="PANTHER" id="PTHR10256">
    <property type="entry name" value="SELENIDE, WATER DIKINASE"/>
    <property type="match status" value="1"/>
</dbReference>
<dbReference type="Gene3D" id="3.90.650.10">
    <property type="entry name" value="PurM-like C-terminal domain"/>
    <property type="match status" value="1"/>
</dbReference>
<evidence type="ECO:0000259" key="10">
    <source>
        <dbReference type="Pfam" id="PF00586"/>
    </source>
</evidence>
<dbReference type="SUPFAM" id="SSF56042">
    <property type="entry name" value="PurM C-terminal domain-like"/>
    <property type="match status" value="1"/>
</dbReference>
<evidence type="ECO:0000256" key="2">
    <source>
        <dbReference type="ARBA" id="ARBA00022679"/>
    </source>
</evidence>
<dbReference type="GO" id="GO:0005524">
    <property type="term" value="F:ATP binding"/>
    <property type="evidence" value="ECO:0007669"/>
    <property type="project" value="UniProtKB-UniRule"/>
</dbReference>
<keyword evidence="8 9" id="KW-0711">Selenium</keyword>
<dbReference type="Pfam" id="PF02769">
    <property type="entry name" value="AIRS_C"/>
    <property type="match status" value="1"/>
</dbReference>
<keyword evidence="5 9" id="KW-0418">Kinase</keyword>
<dbReference type="PANTHER" id="PTHR10256:SF0">
    <property type="entry name" value="INACTIVE SELENIDE, WATER DIKINASE-LIKE PROTEIN-RELATED"/>
    <property type="match status" value="1"/>
</dbReference>
<dbReference type="InterPro" id="IPR010918">
    <property type="entry name" value="PurM-like_C_dom"/>
</dbReference>
<dbReference type="CDD" id="cd02195">
    <property type="entry name" value="SelD"/>
    <property type="match status" value="1"/>
</dbReference>
<keyword evidence="6 9" id="KW-0067">ATP-binding</keyword>
<feature type="domain" description="PurM-like N-terminal" evidence="10">
    <location>
        <begin position="50"/>
        <end position="155"/>
    </location>
</feature>
<dbReference type="EMBL" id="CADCVU010000167">
    <property type="protein sequence ID" value="CAA9511622.1"/>
    <property type="molecule type" value="Genomic_DNA"/>
</dbReference>
<accession>A0A6J4T2J2</accession>
<feature type="binding site" description="in other chain" evidence="9">
    <location>
        <position position="67"/>
    </location>
    <ligand>
        <name>ATP</name>
        <dbReference type="ChEBI" id="CHEBI:30616"/>
        <note>ligand shared between dimeric partners</note>
    </ligand>
</feature>
<dbReference type="InterPro" id="IPR023061">
    <property type="entry name" value="SelD_I"/>
</dbReference>
<evidence type="ECO:0000256" key="7">
    <source>
        <dbReference type="ARBA" id="ARBA00022842"/>
    </source>
</evidence>
<evidence type="ECO:0000256" key="6">
    <source>
        <dbReference type="ARBA" id="ARBA00022840"/>
    </source>
</evidence>
<evidence type="ECO:0000256" key="9">
    <source>
        <dbReference type="HAMAP-Rule" id="MF_00625"/>
    </source>
</evidence>
<dbReference type="GO" id="GO:0016260">
    <property type="term" value="P:selenocysteine biosynthetic process"/>
    <property type="evidence" value="ECO:0007669"/>
    <property type="project" value="InterPro"/>
</dbReference>
<evidence type="ECO:0000256" key="5">
    <source>
        <dbReference type="ARBA" id="ARBA00022777"/>
    </source>
</evidence>
<dbReference type="GO" id="GO:0000287">
    <property type="term" value="F:magnesium ion binding"/>
    <property type="evidence" value="ECO:0007669"/>
    <property type="project" value="UniProtKB-UniRule"/>
</dbReference>
<feature type="binding site" evidence="9">
    <location>
        <position position="225"/>
    </location>
    <ligand>
        <name>Mg(2+)</name>
        <dbReference type="ChEBI" id="CHEBI:18420"/>
    </ligand>
</feature>
<feature type="binding site" description="in other chain" evidence="9">
    <location>
        <position position="21"/>
    </location>
    <ligand>
        <name>ATP</name>
        <dbReference type="ChEBI" id="CHEBI:30616"/>
        <note>ligand shared between dimeric partners</note>
    </ligand>
</feature>
<dbReference type="AlphaFoldDB" id="A0A6J4T2J2"/>
<dbReference type="Pfam" id="PF00586">
    <property type="entry name" value="AIRS"/>
    <property type="match status" value="1"/>
</dbReference>
<comment type="catalytic activity">
    <reaction evidence="9">
        <text>hydrogenselenide + ATP + H2O = selenophosphate + AMP + phosphate + 2 H(+)</text>
        <dbReference type="Rhea" id="RHEA:18737"/>
        <dbReference type="ChEBI" id="CHEBI:15377"/>
        <dbReference type="ChEBI" id="CHEBI:15378"/>
        <dbReference type="ChEBI" id="CHEBI:16144"/>
        <dbReference type="ChEBI" id="CHEBI:29317"/>
        <dbReference type="ChEBI" id="CHEBI:30616"/>
        <dbReference type="ChEBI" id="CHEBI:43474"/>
        <dbReference type="ChEBI" id="CHEBI:456215"/>
        <dbReference type="EC" id="2.7.9.3"/>
    </reaction>
</comment>
<reference evidence="12" key="1">
    <citation type="submission" date="2020-02" db="EMBL/GenBank/DDBJ databases">
        <authorList>
            <person name="Meier V. D."/>
        </authorList>
    </citation>
    <scope>NUCLEOTIDE SEQUENCE</scope>
    <source>
        <strain evidence="12">AVDCRST_MAG45</strain>
    </source>
</reference>
<feature type="binding site" description="in other chain" evidence="9">
    <location>
        <begin position="48"/>
        <end position="50"/>
    </location>
    <ligand>
        <name>ATP</name>
        <dbReference type="ChEBI" id="CHEBI:30616"/>
        <note>ligand shared between dimeric partners</note>
    </ligand>
</feature>
<evidence type="ECO:0000256" key="8">
    <source>
        <dbReference type="ARBA" id="ARBA00023266"/>
    </source>
</evidence>
<proteinExistence type="inferred from homology"/>
<name>A0A6J4T2J2_9ACTN</name>
<dbReference type="GO" id="GO:0004756">
    <property type="term" value="F:selenide, water dikinase activity"/>
    <property type="evidence" value="ECO:0007669"/>
    <property type="project" value="UniProtKB-UniRule"/>
</dbReference>
<sequence>MAERTRVRLTQFTQKAGCASKFTPAYLEQVISGLAPTDSDGFASGMESHDDAGYIAFGGGLLLQSVDFFTPIVDDPYRFGQVAAANALSDIYAMGGEPLTALNLVAFPCELDPEVLREILAGGASKLEEAGARLLGGHSVQDDVPKYGVAITGFVEAERIVRNRGARPGDRLVLTKPLGLGILVTALKRELVTEDEIEPAVEAATRLNRGARDAMRAVGPSAATDVTGYGLLGHAGEMLLGAGLGATFSLSAVPVWEGAADLAAGGCYAAGLAANREHREADVVADGVAEHALLPLYDPQTSGGLLIAVVPDRVDRLVGELESRGETAAVVGLVTAEPTLRVKA</sequence>
<comment type="similarity">
    <text evidence="1 9">Belongs to the selenophosphate synthase 1 family. Class I subfamily.</text>
</comment>
<dbReference type="PIRSF" id="PIRSF036407">
    <property type="entry name" value="Selenphspht_syn"/>
    <property type="match status" value="1"/>
</dbReference>
<comment type="subunit">
    <text evidence="9">Homodimer.</text>
</comment>
<dbReference type="NCBIfam" id="TIGR00476">
    <property type="entry name" value="selD"/>
    <property type="match status" value="1"/>
</dbReference>
<feature type="binding site" evidence="9">
    <location>
        <position position="51"/>
    </location>
    <ligand>
        <name>Mg(2+)</name>
        <dbReference type="ChEBI" id="CHEBI:18420"/>
    </ligand>
</feature>
<dbReference type="EC" id="2.7.9.3" evidence="9"/>
<dbReference type="GO" id="GO:0005737">
    <property type="term" value="C:cytoplasm"/>
    <property type="evidence" value="ECO:0007669"/>
    <property type="project" value="TreeGrafter"/>
</dbReference>